<dbReference type="AlphaFoldDB" id="A0A0V1C8J9"/>
<feature type="region of interest" description="Disordered" evidence="1">
    <location>
        <begin position="150"/>
        <end position="171"/>
    </location>
</feature>
<protein>
    <submittedName>
        <fullName evidence="2">Uncharacterized protein</fullName>
    </submittedName>
</protein>
<feature type="compositionally biased region" description="Basic and acidic residues" evidence="1">
    <location>
        <begin position="151"/>
        <end position="171"/>
    </location>
</feature>
<gene>
    <name evidence="2" type="ORF">T03_13125</name>
</gene>
<proteinExistence type="predicted"/>
<dbReference type="EMBL" id="JYDI01000341">
    <property type="protein sequence ID" value="KRY45643.1"/>
    <property type="molecule type" value="Genomic_DNA"/>
</dbReference>
<comment type="caution">
    <text evidence="2">The sequence shown here is derived from an EMBL/GenBank/DDBJ whole genome shotgun (WGS) entry which is preliminary data.</text>
</comment>
<evidence type="ECO:0000256" key="1">
    <source>
        <dbReference type="SAM" id="MobiDB-lite"/>
    </source>
</evidence>
<evidence type="ECO:0000313" key="2">
    <source>
        <dbReference type="EMBL" id="KRY45643.1"/>
    </source>
</evidence>
<dbReference type="Proteomes" id="UP000054653">
    <property type="component" value="Unassembled WGS sequence"/>
</dbReference>
<accession>A0A0V1C8J9</accession>
<sequence length="171" mass="19548">MIAVEWLRKDAEQPSTSLIRIQVVKKDPVVNSVFQVTTRQAYVMKNVKNTFVKIIHNHIVIYVEKKFNRSIGPKDSFRRVSKAVLTLSAKLFKLQSTSYIFYAAFFSSHQSSSLIAALNCDVEGRHFCAVCACRFVRVGRIWVYDLQSSKVGEEEKKKEDQAIKARSESIP</sequence>
<keyword evidence="3" id="KW-1185">Reference proteome</keyword>
<evidence type="ECO:0000313" key="3">
    <source>
        <dbReference type="Proteomes" id="UP000054653"/>
    </source>
</evidence>
<name>A0A0V1C8J9_TRIBR</name>
<reference evidence="2 3" key="1">
    <citation type="submission" date="2015-01" db="EMBL/GenBank/DDBJ databases">
        <title>Evolution of Trichinella species and genotypes.</title>
        <authorList>
            <person name="Korhonen P.K."/>
            <person name="Edoardo P."/>
            <person name="Giuseppe L.R."/>
            <person name="Gasser R.B."/>
        </authorList>
    </citation>
    <scope>NUCLEOTIDE SEQUENCE [LARGE SCALE GENOMIC DNA]</scope>
    <source>
        <strain evidence="2">ISS120</strain>
    </source>
</reference>
<organism evidence="2 3">
    <name type="scientific">Trichinella britovi</name>
    <name type="common">Parasitic roundworm</name>
    <dbReference type="NCBI Taxonomy" id="45882"/>
    <lineage>
        <taxon>Eukaryota</taxon>
        <taxon>Metazoa</taxon>
        <taxon>Ecdysozoa</taxon>
        <taxon>Nematoda</taxon>
        <taxon>Enoplea</taxon>
        <taxon>Dorylaimia</taxon>
        <taxon>Trichinellida</taxon>
        <taxon>Trichinellidae</taxon>
        <taxon>Trichinella</taxon>
    </lineage>
</organism>